<evidence type="ECO:0000313" key="2">
    <source>
        <dbReference type="Proteomes" id="UP000236316"/>
    </source>
</evidence>
<name>A0A2I2L3E0_9VIRU</name>
<gene>
    <name evidence="1" type="ORF">ORPV_161</name>
</gene>
<organism evidence="1">
    <name type="scientific">Orpheovirus IHUMI-LCC2</name>
    <dbReference type="NCBI Taxonomy" id="2023057"/>
    <lineage>
        <taxon>Viruses</taxon>
        <taxon>Varidnaviria</taxon>
        <taxon>Bamfordvirae</taxon>
        <taxon>Nucleocytoviricota</taxon>
        <taxon>Megaviricetes</taxon>
        <taxon>Pimascovirales</taxon>
        <taxon>Ocovirineae</taxon>
        <taxon>Orpheoviridae</taxon>
        <taxon>Alphaorpheovirus</taxon>
        <taxon>Alphaorpheovirus massiliense</taxon>
    </lineage>
</organism>
<dbReference type="EMBL" id="LT906555">
    <property type="protein sequence ID" value="SNW62065.1"/>
    <property type="molecule type" value="Genomic_DNA"/>
</dbReference>
<reference evidence="1" key="1">
    <citation type="submission" date="2017-08" db="EMBL/GenBank/DDBJ databases">
        <authorList>
            <consortium name="Urmite Genomes"/>
        </authorList>
    </citation>
    <scope>NUCLEOTIDE SEQUENCE [LARGE SCALE GENOMIC DNA]</scope>
    <source>
        <strain evidence="1">IHUMI-LCC2</strain>
    </source>
</reference>
<dbReference type="GeneID" id="35381919"/>
<dbReference type="KEGG" id="vg:35381919"/>
<sequence>LKILFIFIIIYGIDNTMTTYNMKKEFFSKLIFDINDTVQYSDSLVDEIKSKCNIKSNKDNELGAGRKFASLLQTVYCNRGEDGLRKFKELLLSRCMDDILCIIQGSICHPMFE</sequence>
<dbReference type="RefSeq" id="YP_009448367.1">
    <property type="nucleotide sequence ID" value="NC_036594.1"/>
</dbReference>
<evidence type="ECO:0000313" key="1">
    <source>
        <dbReference type="EMBL" id="SNW62065.1"/>
    </source>
</evidence>
<protein>
    <submittedName>
        <fullName evidence="1">Uncharacterized protein</fullName>
    </submittedName>
</protein>
<accession>A0A2I2L3E0</accession>
<proteinExistence type="predicted"/>
<keyword evidence="2" id="KW-1185">Reference proteome</keyword>
<dbReference type="Proteomes" id="UP000236316">
    <property type="component" value="Segment"/>
</dbReference>
<feature type="non-terminal residue" evidence="1">
    <location>
        <position position="1"/>
    </location>
</feature>